<dbReference type="Pfam" id="PF06114">
    <property type="entry name" value="Peptidase_M78"/>
    <property type="match status" value="1"/>
</dbReference>
<dbReference type="RefSeq" id="WP_262400231.1">
    <property type="nucleotide sequence ID" value="NZ_JACRTB010000014.1"/>
</dbReference>
<evidence type="ECO:0000313" key="3">
    <source>
        <dbReference type="Proteomes" id="UP000658131"/>
    </source>
</evidence>
<name>A0ABR7NLK9_9FIRM</name>
<evidence type="ECO:0000259" key="1">
    <source>
        <dbReference type="Pfam" id="PF06114"/>
    </source>
</evidence>
<reference evidence="2 3" key="1">
    <citation type="submission" date="2020-08" db="EMBL/GenBank/DDBJ databases">
        <title>Genome public.</title>
        <authorList>
            <person name="Liu C."/>
            <person name="Sun Q."/>
        </authorList>
    </citation>
    <scope>NUCLEOTIDE SEQUENCE [LARGE SCALE GENOMIC DNA]</scope>
    <source>
        <strain evidence="2 3">BX1</strain>
    </source>
</reference>
<dbReference type="EMBL" id="JACRTB010000014">
    <property type="protein sequence ID" value="MBC8576732.1"/>
    <property type="molecule type" value="Genomic_DNA"/>
</dbReference>
<evidence type="ECO:0000313" key="2">
    <source>
        <dbReference type="EMBL" id="MBC8576732.1"/>
    </source>
</evidence>
<dbReference type="InterPro" id="IPR010359">
    <property type="entry name" value="IrrE_HExxH"/>
</dbReference>
<comment type="caution">
    <text evidence="2">The sequence shown here is derived from an EMBL/GenBank/DDBJ whole genome shotgun (WGS) entry which is preliminary data.</text>
</comment>
<gene>
    <name evidence="2" type="ORF">H8717_10005</name>
</gene>
<proteinExistence type="predicted"/>
<organism evidence="2 3">
    <name type="scientific">Yanshouia hominis</name>
    <dbReference type="NCBI Taxonomy" id="2763673"/>
    <lineage>
        <taxon>Bacteria</taxon>
        <taxon>Bacillati</taxon>
        <taxon>Bacillota</taxon>
        <taxon>Clostridia</taxon>
        <taxon>Eubacteriales</taxon>
        <taxon>Oscillospiraceae</taxon>
        <taxon>Yanshouia</taxon>
    </lineage>
</organism>
<sequence>MMTNEELYALCDALRYRVREVPLKSAPAAALPGGCIAVNPERIPSPAAEKEILAHELGHLETGSFPTGSPADLEGRHEERADRWAIRTLLPAQELCAALENGLVELYQLAEHFGVTEELVLRAFAYYREASALSLTPEERAAAAALRGYCPVFAAFRNGGEAARLLLPARLFDSLNDPRRRSVEENTGPSAPMWDFVRDGYHIFFDEILP</sequence>
<keyword evidence="3" id="KW-1185">Reference proteome</keyword>
<feature type="domain" description="IrrE N-terminal-like" evidence="1">
    <location>
        <begin position="16"/>
        <end position="122"/>
    </location>
</feature>
<accession>A0ABR7NLK9</accession>
<dbReference type="Proteomes" id="UP000658131">
    <property type="component" value="Unassembled WGS sequence"/>
</dbReference>
<protein>
    <submittedName>
        <fullName evidence="2">ImmA/IrrE family metallo-endopeptidase</fullName>
    </submittedName>
</protein>